<evidence type="ECO:0000313" key="7">
    <source>
        <dbReference type="EMBL" id="WOB06246.1"/>
    </source>
</evidence>
<dbReference type="Pfam" id="PF02653">
    <property type="entry name" value="BPD_transp_2"/>
    <property type="match status" value="1"/>
</dbReference>
<feature type="transmembrane region" description="Helical" evidence="6">
    <location>
        <begin position="220"/>
        <end position="243"/>
    </location>
</feature>
<sequence>MNAARLHRSAIALGGFAALAGAFFLLIGRGPIDMLVAIAQASVGSGYAVGESLLRATPILLCALATLVPARLGLVSVGAEGQLYFGALAGTGAMLLAPSSLSLVLLGGVIGGAVWALVPALLRVVADVNETISTLMLNYVAALLVTWLVYGPWKNPQSQGWPASIDFTEAARLPLLGESRVHVGLLVALVLGIALHLLFTRSRWGLVLDVLRSNPRLAPLAGLSVTRQVLLTMVIGGALAGLAGIAETSSVQGRLQASFANGAGLSGFLVAWLAGNRVLPAMALALLVGGLLAAGDGLQMMTSVPSSAVLVVQGLMFVAMLGAGAWKKGGAGG</sequence>
<keyword evidence="2" id="KW-1003">Cell membrane</keyword>
<proteinExistence type="predicted"/>
<dbReference type="CDD" id="cd06580">
    <property type="entry name" value="TM_PBP1_transp_TpRbsC_like"/>
    <property type="match status" value="1"/>
</dbReference>
<gene>
    <name evidence="7" type="ORF">RXV79_15065</name>
</gene>
<evidence type="ECO:0000256" key="2">
    <source>
        <dbReference type="ARBA" id="ARBA00022475"/>
    </source>
</evidence>
<dbReference type="InterPro" id="IPR001851">
    <property type="entry name" value="ABC_transp_permease"/>
</dbReference>
<name>A0ABZ0CP01_9BURK</name>
<dbReference type="Proteomes" id="UP001303946">
    <property type="component" value="Chromosome"/>
</dbReference>
<dbReference type="PANTHER" id="PTHR47089">
    <property type="entry name" value="ABC TRANSPORTER, PERMEASE PROTEIN"/>
    <property type="match status" value="1"/>
</dbReference>
<dbReference type="PANTHER" id="PTHR47089:SF1">
    <property type="entry name" value="GUANOSINE ABC TRANSPORTER PERMEASE PROTEIN NUPP"/>
    <property type="match status" value="1"/>
</dbReference>
<evidence type="ECO:0000256" key="6">
    <source>
        <dbReference type="SAM" id="Phobius"/>
    </source>
</evidence>
<keyword evidence="5 6" id="KW-0472">Membrane</keyword>
<evidence type="ECO:0000256" key="4">
    <source>
        <dbReference type="ARBA" id="ARBA00022989"/>
    </source>
</evidence>
<keyword evidence="4 6" id="KW-1133">Transmembrane helix</keyword>
<reference evidence="7 8" key="1">
    <citation type="submission" date="2023-10" db="EMBL/GenBank/DDBJ databases">
        <title>Bacteria for the degradation of biodegradable plastic PBAT(Polybutylene adipate terephthalate).</title>
        <authorList>
            <person name="Weon H.-Y."/>
            <person name="Yeon J."/>
        </authorList>
    </citation>
    <scope>NUCLEOTIDE SEQUENCE [LARGE SCALE GENOMIC DNA]</scope>
    <source>
        <strain evidence="7 8">SBD 7-3</strain>
    </source>
</reference>
<organism evidence="7 8">
    <name type="scientific">Piscinibacter gummiphilus</name>
    <dbReference type="NCBI Taxonomy" id="946333"/>
    <lineage>
        <taxon>Bacteria</taxon>
        <taxon>Pseudomonadati</taxon>
        <taxon>Pseudomonadota</taxon>
        <taxon>Betaproteobacteria</taxon>
        <taxon>Burkholderiales</taxon>
        <taxon>Sphaerotilaceae</taxon>
        <taxon>Piscinibacter</taxon>
    </lineage>
</organism>
<accession>A0ABZ0CP01</accession>
<feature type="transmembrane region" description="Helical" evidence="6">
    <location>
        <begin position="56"/>
        <end position="74"/>
    </location>
</feature>
<dbReference type="EMBL" id="CP136336">
    <property type="protein sequence ID" value="WOB06246.1"/>
    <property type="molecule type" value="Genomic_DNA"/>
</dbReference>
<comment type="subcellular location">
    <subcellularLocation>
        <location evidence="1">Cell membrane</location>
        <topology evidence="1">Multi-pass membrane protein</topology>
    </subcellularLocation>
</comment>
<feature type="transmembrane region" description="Helical" evidence="6">
    <location>
        <begin position="134"/>
        <end position="153"/>
    </location>
</feature>
<feature type="transmembrane region" description="Helical" evidence="6">
    <location>
        <begin position="181"/>
        <end position="199"/>
    </location>
</feature>
<dbReference type="RefSeq" id="WP_316698620.1">
    <property type="nucleotide sequence ID" value="NZ_CP136336.1"/>
</dbReference>
<protein>
    <submittedName>
        <fullName evidence="7">ABC transporter permease</fullName>
    </submittedName>
</protein>
<keyword evidence="8" id="KW-1185">Reference proteome</keyword>
<keyword evidence="3 6" id="KW-0812">Transmembrane</keyword>
<evidence type="ECO:0000256" key="3">
    <source>
        <dbReference type="ARBA" id="ARBA00022692"/>
    </source>
</evidence>
<feature type="transmembrane region" description="Helical" evidence="6">
    <location>
        <begin position="103"/>
        <end position="122"/>
    </location>
</feature>
<evidence type="ECO:0000313" key="8">
    <source>
        <dbReference type="Proteomes" id="UP001303946"/>
    </source>
</evidence>
<evidence type="ECO:0000256" key="5">
    <source>
        <dbReference type="ARBA" id="ARBA00023136"/>
    </source>
</evidence>
<feature type="transmembrane region" description="Helical" evidence="6">
    <location>
        <begin position="307"/>
        <end position="326"/>
    </location>
</feature>
<evidence type="ECO:0000256" key="1">
    <source>
        <dbReference type="ARBA" id="ARBA00004651"/>
    </source>
</evidence>